<keyword evidence="3" id="KW-1185">Reference proteome</keyword>
<protein>
    <submittedName>
        <fullName evidence="2">CDP-glucose 4,6-dehydratase</fullName>
    </submittedName>
</protein>
<dbReference type="Gene3D" id="3.90.25.10">
    <property type="entry name" value="UDP-galactose 4-epimerase, domain 1"/>
    <property type="match status" value="1"/>
</dbReference>
<sequence>MKNLFQGVYQGTKVLVTGHTGFKGSWLCLWLKALGAELTGFSLDPPSDPYHFDLLKLEMNHVIGDLRHEEDLQKVFDQAKPEMVFHLAAQPLVRRSYRNPAETFDTNVMGTVNLLEAVRNTASVKAVVNVTSDKCYDNKEWVWGYRENDPMGGHDPYSCSKGCAELVTQSYQRSFFHGEGASRALLASARSGNVIGGGDWGGDRLIPDVIRAVSKNETTHIRSPRAIRPWQHVLDPLSGYLMLGWRLLTGERKTAEAWNFGPTNPEAITVLSLVQRMNELWQAVKFKVDQDPNAPHEVTFLKLDCTKAHHLLGWQSVWTQAQAISQTCRWYQSYLEEGKVISAEQLKTYVEAAREQKLPWVM</sequence>
<dbReference type="InterPro" id="IPR036291">
    <property type="entry name" value="NAD(P)-bd_dom_sf"/>
</dbReference>
<dbReference type="EMBL" id="AZAC01000078">
    <property type="protein sequence ID" value="KIX10893.1"/>
    <property type="molecule type" value="Genomic_DNA"/>
</dbReference>
<reference evidence="2 3" key="1">
    <citation type="submission" date="2013-11" db="EMBL/GenBank/DDBJ databases">
        <title>Metagenomic analysis of a methanogenic consortium involved in long chain n-alkane degradation.</title>
        <authorList>
            <person name="Davidova I.A."/>
            <person name="Callaghan A.V."/>
            <person name="Wawrik B."/>
            <person name="Pruitt S."/>
            <person name="Marks C."/>
            <person name="Duncan K.E."/>
            <person name="Suflita J.M."/>
        </authorList>
    </citation>
    <scope>NUCLEOTIDE SEQUENCE [LARGE SCALE GENOMIC DNA]</scope>
    <source>
        <strain evidence="2 3">SPR</strain>
    </source>
</reference>
<dbReference type="PANTHER" id="PTHR43000">
    <property type="entry name" value="DTDP-D-GLUCOSE 4,6-DEHYDRATASE-RELATED"/>
    <property type="match status" value="1"/>
</dbReference>
<comment type="caution">
    <text evidence="2">The sequence shown here is derived from an EMBL/GenBank/DDBJ whole genome shotgun (WGS) entry which is preliminary data.</text>
</comment>
<dbReference type="Gene3D" id="3.40.50.720">
    <property type="entry name" value="NAD(P)-binding Rossmann-like Domain"/>
    <property type="match status" value="1"/>
</dbReference>
<dbReference type="InParanoid" id="A0A0D2HJR3"/>
<dbReference type="PATRIC" id="fig|1429043.3.peg.5739"/>
<dbReference type="CDD" id="cd05252">
    <property type="entry name" value="CDP_GD_SDR_e"/>
    <property type="match status" value="1"/>
</dbReference>
<dbReference type="InterPro" id="IPR016040">
    <property type="entry name" value="NAD(P)-bd_dom"/>
</dbReference>
<gene>
    <name evidence="2" type="ORF">X474_27080</name>
</gene>
<organism evidence="2 3">
    <name type="scientific">Dethiosulfatarculus sandiegensis</name>
    <dbReference type="NCBI Taxonomy" id="1429043"/>
    <lineage>
        <taxon>Bacteria</taxon>
        <taxon>Pseudomonadati</taxon>
        <taxon>Thermodesulfobacteriota</taxon>
        <taxon>Desulfarculia</taxon>
        <taxon>Desulfarculales</taxon>
        <taxon>Desulfarculaceae</taxon>
        <taxon>Dethiosulfatarculus</taxon>
    </lineage>
</organism>
<dbReference type="InterPro" id="IPR013445">
    <property type="entry name" value="CDP_4_6_deHydtase"/>
</dbReference>
<evidence type="ECO:0000313" key="2">
    <source>
        <dbReference type="EMBL" id="KIX10893.1"/>
    </source>
</evidence>
<dbReference type="Pfam" id="PF16363">
    <property type="entry name" value="GDP_Man_Dehyd"/>
    <property type="match status" value="1"/>
</dbReference>
<proteinExistence type="predicted"/>
<dbReference type="RefSeq" id="WP_156360923.1">
    <property type="nucleotide sequence ID" value="NZ_AZAC01000078.1"/>
</dbReference>
<feature type="domain" description="NAD(P)-binding" evidence="1">
    <location>
        <begin position="15"/>
        <end position="325"/>
    </location>
</feature>
<evidence type="ECO:0000313" key="3">
    <source>
        <dbReference type="Proteomes" id="UP000032233"/>
    </source>
</evidence>
<dbReference type="SUPFAM" id="SSF51735">
    <property type="entry name" value="NAD(P)-binding Rossmann-fold domains"/>
    <property type="match status" value="1"/>
</dbReference>
<dbReference type="Proteomes" id="UP000032233">
    <property type="component" value="Unassembled WGS sequence"/>
</dbReference>
<dbReference type="AlphaFoldDB" id="A0A0D2HJR3"/>
<accession>A0A0D2HJR3</accession>
<evidence type="ECO:0000259" key="1">
    <source>
        <dbReference type="Pfam" id="PF16363"/>
    </source>
</evidence>
<name>A0A0D2HJR3_9BACT</name>
<dbReference type="OrthoDB" id="9779041at2"/>
<dbReference type="STRING" id="1429043.X474_27080"/>
<dbReference type="NCBIfam" id="TIGR02622">
    <property type="entry name" value="CDP_4_6_dhtase"/>
    <property type="match status" value="1"/>
</dbReference>